<dbReference type="Proteomes" id="UP000239724">
    <property type="component" value="Unassembled WGS sequence"/>
</dbReference>
<keyword evidence="2" id="KW-1185">Reference proteome</keyword>
<dbReference type="SUPFAM" id="SSF50118">
    <property type="entry name" value="Cell growth inhibitor/plasmid maintenance toxic component"/>
    <property type="match status" value="1"/>
</dbReference>
<gene>
    <name evidence="1" type="ORF">CCS01_25555</name>
</gene>
<dbReference type="GO" id="GO:0003677">
    <property type="term" value="F:DNA binding"/>
    <property type="evidence" value="ECO:0007669"/>
    <property type="project" value="InterPro"/>
</dbReference>
<dbReference type="Pfam" id="PF02452">
    <property type="entry name" value="PemK_toxin"/>
    <property type="match status" value="1"/>
</dbReference>
<dbReference type="PANTHER" id="PTHR33988:SF3">
    <property type="entry name" value="ENDORIBONUCLEASE TOXIN CHPB-RELATED"/>
    <property type="match status" value="1"/>
</dbReference>
<dbReference type="GO" id="GO:0016075">
    <property type="term" value="P:rRNA catabolic process"/>
    <property type="evidence" value="ECO:0007669"/>
    <property type="project" value="TreeGrafter"/>
</dbReference>
<dbReference type="Gene3D" id="2.30.30.110">
    <property type="match status" value="1"/>
</dbReference>
<name>A0A2S6N0C3_RHOGL</name>
<comment type="caution">
    <text evidence="1">The sequence shown here is derived from an EMBL/GenBank/DDBJ whole genome shotgun (WGS) entry which is preliminary data.</text>
</comment>
<dbReference type="GO" id="GO:0004521">
    <property type="term" value="F:RNA endonuclease activity"/>
    <property type="evidence" value="ECO:0007669"/>
    <property type="project" value="TreeGrafter"/>
</dbReference>
<sequence length="108" mass="12007">MNRGEIWMVALEPTCGRERRGHRPVLIVSPDAFNAVTRLPVVLPITNGGEFARRIRFAVPLAGTQTTGVVRCDQPRVLDLQDRGGRLLETVPDEVVFEVLARVATLFE</sequence>
<evidence type="ECO:0000313" key="1">
    <source>
        <dbReference type="EMBL" id="PPQ28036.1"/>
    </source>
</evidence>
<dbReference type="RefSeq" id="WP_104521651.1">
    <property type="nucleotide sequence ID" value="NZ_NHRY01000250.1"/>
</dbReference>
<organism evidence="1 2">
    <name type="scientific">Rhodopila globiformis</name>
    <name type="common">Rhodopseudomonas globiformis</name>
    <dbReference type="NCBI Taxonomy" id="1071"/>
    <lineage>
        <taxon>Bacteria</taxon>
        <taxon>Pseudomonadati</taxon>
        <taxon>Pseudomonadota</taxon>
        <taxon>Alphaproteobacteria</taxon>
        <taxon>Acetobacterales</taxon>
        <taxon>Acetobacteraceae</taxon>
        <taxon>Rhodopila</taxon>
    </lineage>
</organism>
<proteinExistence type="predicted"/>
<dbReference type="PANTHER" id="PTHR33988">
    <property type="entry name" value="ENDORIBONUCLEASE MAZF-RELATED"/>
    <property type="match status" value="1"/>
</dbReference>
<dbReference type="EMBL" id="NHRY01000250">
    <property type="protein sequence ID" value="PPQ28036.1"/>
    <property type="molecule type" value="Genomic_DNA"/>
</dbReference>
<protein>
    <submittedName>
        <fullName evidence="1">Pemk protein</fullName>
    </submittedName>
</protein>
<reference evidence="1 2" key="1">
    <citation type="journal article" date="2018" name="Arch. Microbiol.">
        <title>New insights into the metabolic potential of the phototrophic purple bacterium Rhodopila globiformis DSM 161(T) from its draft genome sequence and evidence for a vanadium-dependent nitrogenase.</title>
        <authorList>
            <person name="Imhoff J.F."/>
            <person name="Rahn T."/>
            <person name="Kunzel S."/>
            <person name="Neulinger S.C."/>
        </authorList>
    </citation>
    <scope>NUCLEOTIDE SEQUENCE [LARGE SCALE GENOMIC DNA]</scope>
    <source>
        <strain evidence="1 2">DSM 161</strain>
    </source>
</reference>
<dbReference type="InterPro" id="IPR003477">
    <property type="entry name" value="PemK-like"/>
</dbReference>
<accession>A0A2S6N0C3</accession>
<dbReference type="InterPro" id="IPR011067">
    <property type="entry name" value="Plasmid_toxin/cell-grow_inhib"/>
</dbReference>
<evidence type="ECO:0000313" key="2">
    <source>
        <dbReference type="Proteomes" id="UP000239724"/>
    </source>
</evidence>
<dbReference type="GO" id="GO:0006402">
    <property type="term" value="P:mRNA catabolic process"/>
    <property type="evidence" value="ECO:0007669"/>
    <property type="project" value="TreeGrafter"/>
</dbReference>
<dbReference type="AlphaFoldDB" id="A0A2S6N0C3"/>